<gene>
    <name evidence="3" type="ORF">RMCB_4101</name>
</gene>
<dbReference type="AlphaFoldDB" id="A0A117I6H1"/>
<dbReference type="InterPro" id="IPR003870">
    <property type="entry name" value="DUF222"/>
</dbReference>
<dbReference type="STRING" id="146020.RMCB_4101"/>
<name>A0A117I6H1_9MYCO</name>
<feature type="compositionally biased region" description="Low complexity" evidence="1">
    <location>
        <begin position="393"/>
        <end position="407"/>
    </location>
</feature>
<feature type="domain" description="DUF222" evidence="2">
    <location>
        <begin position="3"/>
        <end position="304"/>
    </location>
</feature>
<dbReference type="CDD" id="cd00085">
    <property type="entry name" value="HNHc"/>
    <property type="match status" value="1"/>
</dbReference>
<reference evidence="4" key="1">
    <citation type="journal article" date="2016" name="Genome Announc.">
        <title>Draft Genome Sequences of Five Rapidly Growing Mycobacterium Species, M. thermoresistibile, M. fortuitum subsp. acetamidolyticum, M. canariasense, M. brisbanense, and M. novocastrense.</title>
        <authorList>
            <person name="Katahira K."/>
            <person name="Ogura Y."/>
            <person name="Gotoh Y."/>
            <person name="Hayashi T."/>
        </authorList>
    </citation>
    <scope>NUCLEOTIDE SEQUENCE [LARGE SCALE GENOMIC DNA]</scope>
    <source>
        <strain evidence="4">JCM15654</strain>
    </source>
</reference>
<proteinExistence type="predicted"/>
<feature type="non-terminal residue" evidence="3">
    <location>
        <position position="1"/>
    </location>
</feature>
<sequence length="568" mass="61266">QSRTTARDIGGKNWADVLSIRLRISPTEAKRRVTDTALLGPRAAVSGEPLDPVLPATAAAQAAGQINTDHVAVIKKFFDTCPLPLDATTHEEIDSDLARIAATNSPDILRRCAERITFLLNQDGPEPPEDIQARRRGITISPQGVDGTSKIHGYLDAETTAVLTAITAKLGAPGMCNRDDDHPCLAGTPSAEAIAADTRTHAQRTHDAFLAMGRALLASGKLGQHNGLPVSVVISTTVRELESLSGIATTGSGTRLSIPQVIAMAARARHYLAVFADHTEVPLYLGRSKRLASVGQRLALHARDGGCTKPGCPHPPDRCQGHHADRDYARGGHTDITDLTLACPKDNRLVSEHGWTTRVRDDGRVEWIPPPLLDTGQDRLNHYWHPEDLFHTNTDSDVGDVGDTNVGDGDDSDVGDGGEAPEDHRDPEDRCCSDDETFDDDSHSVTGEASQDHRDPENLHCPDNEPRSDMDDAPESDREPEDLYYLDAEDLADESYSDMGDATDPARQDDRKLENPENPDAESDSSVGEAADPAPQADRAPETAANQQRGAHPHPTHSPNNRDGPDDP</sequence>
<dbReference type="InterPro" id="IPR003615">
    <property type="entry name" value="HNH_nuc"/>
</dbReference>
<evidence type="ECO:0000313" key="4">
    <source>
        <dbReference type="Proteomes" id="UP000069620"/>
    </source>
</evidence>
<dbReference type="Proteomes" id="UP000069620">
    <property type="component" value="Unassembled WGS sequence"/>
</dbReference>
<evidence type="ECO:0000256" key="1">
    <source>
        <dbReference type="SAM" id="MobiDB-lite"/>
    </source>
</evidence>
<keyword evidence="4" id="KW-1185">Reference proteome</keyword>
<feature type="compositionally biased region" description="Basic and acidic residues" evidence="1">
    <location>
        <begin position="450"/>
        <end position="470"/>
    </location>
</feature>
<feature type="compositionally biased region" description="Basic and acidic residues" evidence="1">
    <location>
        <begin position="421"/>
        <end position="433"/>
    </location>
</feature>
<feature type="compositionally biased region" description="Acidic residues" evidence="1">
    <location>
        <begin position="408"/>
        <end position="420"/>
    </location>
</feature>
<evidence type="ECO:0000259" key="2">
    <source>
        <dbReference type="Pfam" id="PF02720"/>
    </source>
</evidence>
<dbReference type="EMBL" id="BCSX01000035">
    <property type="protein sequence ID" value="GAS90005.1"/>
    <property type="molecule type" value="Genomic_DNA"/>
</dbReference>
<feature type="compositionally biased region" description="Basic and acidic residues" evidence="1">
    <location>
        <begin position="504"/>
        <end position="515"/>
    </location>
</feature>
<protein>
    <submittedName>
        <fullName evidence="3">Rep13E12 repeat protein</fullName>
    </submittedName>
</protein>
<dbReference type="Pfam" id="PF02720">
    <property type="entry name" value="DUF222"/>
    <property type="match status" value="1"/>
</dbReference>
<organism evidence="3 4">
    <name type="scientific">Mycolicibacterium brisbanense</name>
    <dbReference type="NCBI Taxonomy" id="146020"/>
    <lineage>
        <taxon>Bacteria</taxon>
        <taxon>Bacillati</taxon>
        <taxon>Actinomycetota</taxon>
        <taxon>Actinomycetes</taxon>
        <taxon>Mycobacteriales</taxon>
        <taxon>Mycobacteriaceae</taxon>
        <taxon>Mycolicibacterium</taxon>
    </lineage>
</organism>
<reference evidence="4" key="2">
    <citation type="submission" date="2016-02" db="EMBL/GenBank/DDBJ databases">
        <title>Draft genome sequence of five rapidly growing Mycobacterium species.</title>
        <authorList>
            <person name="Katahira K."/>
            <person name="Gotou Y."/>
            <person name="Iida K."/>
            <person name="Ogura Y."/>
            <person name="Hayashi T."/>
        </authorList>
    </citation>
    <scope>NUCLEOTIDE SEQUENCE [LARGE SCALE GENOMIC DNA]</scope>
    <source>
        <strain evidence="4">JCM15654</strain>
    </source>
</reference>
<comment type="caution">
    <text evidence="3">The sequence shown here is derived from an EMBL/GenBank/DDBJ whole genome shotgun (WGS) entry which is preliminary data.</text>
</comment>
<accession>A0A117I6H1</accession>
<dbReference type="RefSeq" id="WP_084388566.1">
    <property type="nucleotide sequence ID" value="NZ_BCSX01000035.1"/>
</dbReference>
<evidence type="ECO:0000313" key="3">
    <source>
        <dbReference type="EMBL" id="GAS90005.1"/>
    </source>
</evidence>
<feature type="region of interest" description="Disordered" evidence="1">
    <location>
        <begin position="392"/>
        <end position="568"/>
    </location>
</feature>
<dbReference type="OrthoDB" id="4774865at2"/>
<feature type="compositionally biased region" description="Acidic residues" evidence="1">
    <location>
        <begin position="471"/>
        <end position="496"/>
    </location>
</feature>